<sequence>QGIRDCGPVWTTWTFHMERFCGMLQNSLRSCSRPWSNLNKVLLHRTYLEQLRMCYDLSEEL</sequence>
<evidence type="ECO:0008006" key="3">
    <source>
        <dbReference type="Google" id="ProtNLM"/>
    </source>
</evidence>
<dbReference type="EMBL" id="KN822072">
    <property type="protein sequence ID" value="KIM59567.1"/>
    <property type="molecule type" value="Genomic_DNA"/>
</dbReference>
<evidence type="ECO:0000313" key="1">
    <source>
        <dbReference type="EMBL" id="KIM59567.1"/>
    </source>
</evidence>
<reference evidence="2" key="2">
    <citation type="submission" date="2015-01" db="EMBL/GenBank/DDBJ databases">
        <title>Evolutionary Origins and Diversification of the Mycorrhizal Mutualists.</title>
        <authorList>
            <consortium name="DOE Joint Genome Institute"/>
            <consortium name="Mycorrhizal Genomics Consortium"/>
            <person name="Kohler A."/>
            <person name="Kuo A."/>
            <person name="Nagy L.G."/>
            <person name="Floudas D."/>
            <person name="Copeland A."/>
            <person name="Barry K.W."/>
            <person name="Cichocki N."/>
            <person name="Veneault-Fourrey C."/>
            <person name="LaButti K."/>
            <person name="Lindquist E.A."/>
            <person name="Lipzen A."/>
            <person name="Lundell T."/>
            <person name="Morin E."/>
            <person name="Murat C."/>
            <person name="Riley R."/>
            <person name="Ohm R."/>
            <person name="Sun H."/>
            <person name="Tunlid A."/>
            <person name="Henrissat B."/>
            <person name="Grigoriev I.V."/>
            <person name="Hibbett D.S."/>
            <person name="Martin F."/>
        </authorList>
    </citation>
    <scope>NUCLEOTIDE SEQUENCE [LARGE SCALE GENOMIC DNA]</scope>
    <source>
        <strain evidence="2">Foug A</strain>
    </source>
</reference>
<dbReference type="InParanoid" id="A0A0C3A4F1"/>
<dbReference type="AlphaFoldDB" id="A0A0C3A4F1"/>
<evidence type="ECO:0000313" key="2">
    <source>
        <dbReference type="Proteomes" id="UP000053989"/>
    </source>
</evidence>
<feature type="non-terminal residue" evidence="1">
    <location>
        <position position="1"/>
    </location>
</feature>
<organism evidence="1 2">
    <name type="scientific">Scleroderma citrinum Foug A</name>
    <dbReference type="NCBI Taxonomy" id="1036808"/>
    <lineage>
        <taxon>Eukaryota</taxon>
        <taxon>Fungi</taxon>
        <taxon>Dikarya</taxon>
        <taxon>Basidiomycota</taxon>
        <taxon>Agaricomycotina</taxon>
        <taxon>Agaricomycetes</taxon>
        <taxon>Agaricomycetidae</taxon>
        <taxon>Boletales</taxon>
        <taxon>Sclerodermatineae</taxon>
        <taxon>Sclerodermataceae</taxon>
        <taxon>Scleroderma</taxon>
    </lineage>
</organism>
<dbReference type="HOGENOM" id="CLU_197758_0_0_1"/>
<dbReference type="OrthoDB" id="6613063at2759"/>
<proteinExistence type="predicted"/>
<name>A0A0C3A4F1_9AGAM</name>
<protein>
    <recommendedName>
        <fullName evidence="3">CxC1-like cysteine cluster associated with KDZ transposases domain-containing protein</fullName>
    </recommendedName>
</protein>
<reference evidence="1 2" key="1">
    <citation type="submission" date="2014-04" db="EMBL/GenBank/DDBJ databases">
        <authorList>
            <consortium name="DOE Joint Genome Institute"/>
            <person name="Kuo A."/>
            <person name="Kohler A."/>
            <person name="Nagy L.G."/>
            <person name="Floudas D."/>
            <person name="Copeland A."/>
            <person name="Barry K.W."/>
            <person name="Cichocki N."/>
            <person name="Veneault-Fourrey C."/>
            <person name="LaButti K."/>
            <person name="Lindquist E.A."/>
            <person name="Lipzen A."/>
            <person name="Lundell T."/>
            <person name="Morin E."/>
            <person name="Murat C."/>
            <person name="Sun H."/>
            <person name="Tunlid A."/>
            <person name="Henrissat B."/>
            <person name="Grigoriev I.V."/>
            <person name="Hibbett D.S."/>
            <person name="Martin F."/>
            <person name="Nordberg H.P."/>
            <person name="Cantor M.N."/>
            <person name="Hua S.X."/>
        </authorList>
    </citation>
    <scope>NUCLEOTIDE SEQUENCE [LARGE SCALE GENOMIC DNA]</scope>
    <source>
        <strain evidence="1 2">Foug A</strain>
    </source>
</reference>
<gene>
    <name evidence="1" type="ORF">SCLCIDRAFT_43210</name>
</gene>
<feature type="non-terminal residue" evidence="1">
    <location>
        <position position="61"/>
    </location>
</feature>
<keyword evidence="2" id="KW-1185">Reference proteome</keyword>
<dbReference type="STRING" id="1036808.A0A0C3A4F1"/>
<accession>A0A0C3A4F1</accession>
<dbReference type="Proteomes" id="UP000053989">
    <property type="component" value="Unassembled WGS sequence"/>
</dbReference>